<name>A0A398D0X7_9BACL</name>
<comment type="caution">
    <text evidence="3">The sequence shown here is derived from an EMBL/GenBank/DDBJ whole genome shotgun (WGS) entry which is preliminary data.</text>
</comment>
<dbReference type="EMBL" id="QXJM01000023">
    <property type="protein sequence ID" value="RIE04824.1"/>
    <property type="molecule type" value="Genomic_DNA"/>
</dbReference>
<feature type="transmembrane region" description="Helical" evidence="1">
    <location>
        <begin position="115"/>
        <end position="134"/>
    </location>
</feature>
<dbReference type="Proteomes" id="UP000266340">
    <property type="component" value="Unassembled WGS sequence"/>
</dbReference>
<dbReference type="RefSeq" id="WP_119148024.1">
    <property type="nucleotide sequence ID" value="NZ_JBHSOV010000005.1"/>
</dbReference>
<keyword evidence="1" id="KW-1133">Transmembrane helix</keyword>
<keyword evidence="1" id="KW-0812">Transmembrane</keyword>
<dbReference type="InterPro" id="IPR004843">
    <property type="entry name" value="Calcineurin-like_PHP"/>
</dbReference>
<accession>A0A398D0X7</accession>
<reference evidence="3 4" key="1">
    <citation type="submission" date="2018-09" db="EMBL/GenBank/DDBJ databases">
        <title>Cohnella cavernae sp. nov., isolated from a karst cave.</title>
        <authorList>
            <person name="Zhu H."/>
        </authorList>
    </citation>
    <scope>NUCLEOTIDE SEQUENCE [LARGE SCALE GENOMIC DNA]</scope>
    <source>
        <strain evidence="3 4">K2E09-144</strain>
    </source>
</reference>
<evidence type="ECO:0000256" key="1">
    <source>
        <dbReference type="SAM" id="Phobius"/>
    </source>
</evidence>
<dbReference type="PANTHER" id="PTHR31302">
    <property type="entry name" value="TRANSMEMBRANE PROTEIN WITH METALLOPHOSPHOESTERASE DOMAIN-RELATED"/>
    <property type="match status" value="1"/>
</dbReference>
<dbReference type="OrthoDB" id="9780884at2"/>
<feature type="domain" description="Calcineurin-like phosphoesterase" evidence="2">
    <location>
        <begin position="160"/>
        <end position="328"/>
    </location>
</feature>
<evidence type="ECO:0000259" key="2">
    <source>
        <dbReference type="Pfam" id="PF00149"/>
    </source>
</evidence>
<dbReference type="SUPFAM" id="SSF56300">
    <property type="entry name" value="Metallo-dependent phosphatases"/>
    <property type="match status" value="1"/>
</dbReference>
<gene>
    <name evidence="3" type="ORF">D3H35_04980</name>
</gene>
<dbReference type="InterPro" id="IPR051158">
    <property type="entry name" value="Metallophosphoesterase_sf"/>
</dbReference>
<dbReference type="CDD" id="cd07385">
    <property type="entry name" value="MPP_YkuE_C"/>
    <property type="match status" value="1"/>
</dbReference>
<organism evidence="3 4">
    <name type="scientific">Cohnella faecalis</name>
    <dbReference type="NCBI Taxonomy" id="2315694"/>
    <lineage>
        <taxon>Bacteria</taxon>
        <taxon>Bacillati</taxon>
        <taxon>Bacillota</taxon>
        <taxon>Bacilli</taxon>
        <taxon>Bacillales</taxon>
        <taxon>Paenibacillaceae</taxon>
        <taxon>Cohnella</taxon>
    </lineage>
</organism>
<dbReference type="AlphaFoldDB" id="A0A398D0X7"/>
<dbReference type="Pfam" id="PF00149">
    <property type="entry name" value="Metallophos"/>
    <property type="match status" value="1"/>
</dbReference>
<feature type="transmembrane region" description="Helical" evidence="1">
    <location>
        <begin position="7"/>
        <end position="29"/>
    </location>
</feature>
<evidence type="ECO:0000313" key="3">
    <source>
        <dbReference type="EMBL" id="RIE04824.1"/>
    </source>
</evidence>
<keyword evidence="4" id="KW-1185">Reference proteome</keyword>
<sequence length="386" mass="42620">MKSRLNIRTIVFISALLLLLTALNVYIGWHGSVLLGTVVPAFPQAVYWPVFLLFSFGYLFGRLVPLPKPLKPTGRLLKVLGSYYIGILEMSVILLPLVDIAAWIGWANGADKDTFVSWAGGIVVGLLTIFLLVGSRNAWSTVTRTFDVRVDKKAGAIEKIRIAAASDLHLGNVVGNRHLGRLVERINAMEPDVILLPGDVLDDAIEPFVRNDMASVLGKLKARFGVYAVLGNHEYFGGDIEEYVKRMSDVGITVLRDEKAIVADSFVVAGRKDRSAEQMDSSGRLETRDLLADVESAMPIILMDHQPYQFDLAEAAGADVLLCGHTHRGQFAPNHWVTKRLFELDWGYLRKGALHVIVSSGYGTWGPPLRIASRSEVIRVNVEFAR</sequence>
<proteinExistence type="predicted"/>
<dbReference type="InterPro" id="IPR029052">
    <property type="entry name" value="Metallo-depent_PP-like"/>
</dbReference>
<dbReference type="GO" id="GO:0016787">
    <property type="term" value="F:hydrolase activity"/>
    <property type="evidence" value="ECO:0007669"/>
    <property type="project" value="InterPro"/>
</dbReference>
<keyword evidence="1" id="KW-0472">Membrane</keyword>
<feature type="transmembrane region" description="Helical" evidence="1">
    <location>
        <begin position="82"/>
        <end position="103"/>
    </location>
</feature>
<feature type="transmembrane region" description="Helical" evidence="1">
    <location>
        <begin position="41"/>
        <end position="61"/>
    </location>
</feature>
<protein>
    <submittedName>
        <fullName evidence="3">Metallophosphoesterase</fullName>
    </submittedName>
</protein>
<evidence type="ECO:0000313" key="4">
    <source>
        <dbReference type="Proteomes" id="UP000266340"/>
    </source>
</evidence>
<dbReference type="PANTHER" id="PTHR31302:SF0">
    <property type="entry name" value="TRANSMEMBRANE PROTEIN WITH METALLOPHOSPHOESTERASE DOMAIN"/>
    <property type="match status" value="1"/>
</dbReference>
<dbReference type="Gene3D" id="3.60.21.10">
    <property type="match status" value="1"/>
</dbReference>